<dbReference type="PANTHER" id="PTHR43578:SF3">
    <property type="entry name" value="NADH-QUINONE OXIDOREDUCTASE SUBUNIT F"/>
    <property type="match status" value="1"/>
</dbReference>
<evidence type="ECO:0000256" key="3">
    <source>
        <dbReference type="ARBA" id="ARBA00007523"/>
    </source>
</evidence>
<dbReference type="SUPFAM" id="SSF140490">
    <property type="entry name" value="Nqo1C-terminal domain-like"/>
    <property type="match status" value="1"/>
</dbReference>
<dbReference type="PROSITE" id="PS00645">
    <property type="entry name" value="COMPLEX1_51K_2"/>
    <property type="match status" value="1"/>
</dbReference>
<dbReference type="InterPro" id="IPR037207">
    <property type="entry name" value="Nuop51_4Fe4S-bd_sf"/>
</dbReference>
<proteinExistence type="inferred from homology"/>
<dbReference type="InterPro" id="IPR036249">
    <property type="entry name" value="Thioredoxin-like_sf"/>
</dbReference>
<dbReference type="SUPFAM" id="SSF142984">
    <property type="entry name" value="Nqo1 middle domain-like"/>
    <property type="match status" value="1"/>
</dbReference>
<dbReference type="PROSITE" id="PS00644">
    <property type="entry name" value="COMPLEX1_51K_1"/>
    <property type="match status" value="1"/>
</dbReference>
<gene>
    <name evidence="9" type="ORF">E0W60_13800</name>
</gene>
<comment type="cofactor">
    <cofactor evidence="1">
        <name>FMN</name>
        <dbReference type="ChEBI" id="CHEBI:58210"/>
    </cofactor>
</comment>
<dbReference type="Gene3D" id="6.10.250.1450">
    <property type="match status" value="1"/>
</dbReference>
<dbReference type="STRING" id="1349762.GCA_001592245_00357"/>
<dbReference type="OrthoDB" id="9805533at2"/>
<dbReference type="AlphaFoldDB" id="A0A4P7L9W3"/>
<sequence>MSAAVNPTVNTIFVPRDSTALALGADEVARAIEREAARRGEAVRIVRNGSRGMFWLEPLVEVQTEAGRVAYGPVSAADVPALFDAGLLQGGAHALAHGLTEEIPFLKKQERLTFARVGITDPLSLDDYRAHEGFAGLERALSMAPAEIVQEVTDSGLRGRGGAAFPTGIKWKTVLGAQSAIKYIVCNADEGDSGTFSDRMVMEDDPFMLIEGMTIAGLAVGAEQGYIYCRSEYPHAIAVLESAIAIANAAGWLGDDLRGSGKRFHLEVRKGAGAYVCGEETALLESLEGKRGVVRAKPPLPALEGLFGKPTVINNVISLATVPVILARGAQYYRDYGMGRSRGTLPFQLAGNIKQGGLVEKAFGVTLRELLVDYGGGTRSGRAIRAVQVGGPLGAYLPETRFDVPLDYEAYAAFGGVVGHGGIVVFDETVDMAKQARYAMEFCAIESCGKCTPCRIGSTRGVEVMDRIIAGEQPQESVIRHVQLVRDLCDTMLYGSLCAMGGMTPYPVLSALNEFPEDFGLAPNRTTTAAKAA</sequence>
<evidence type="ECO:0000256" key="6">
    <source>
        <dbReference type="ARBA" id="ARBA00023004"/>
    </source>
</evidence>
<dbReference type="SUPFAM" id="SSF52833">
    <property type="entry name" value="Thioredoxin-like"/>
    <property type="match status" value="1"/>
</dbReference>
<evidence type="ECO:0000256" key="7">
    <source>
        <dbReference type="ARBA" id="ARBA00023014"/>
    </source>
</evidence>
<dbReference type="PANTHER" id="PTHR43578">
    <property type="entry name" value="NADH-QUINONE OXIDOREDUCTASE SUBUNIT F"/>
    <property type="match status" value="1"/>
</dbReference>
<evidence type="ECO:0000259" key="8">
    <source>
        <dbReference type="SMART" id="SM00928"/>
    </source>
</evidence>
<dbReference type="GO" id="GO:0046872">
    <property type="term" value="F:metal ion binding"/>
    <property type="evidence" value="ECO:0007669"/>
    <property type="project" value="UniProtKB-KW"/>
</dbReference>
<dbReference type="Pfam" id="PF10589">
    <property type="entry name" value="NADH_4Fe-4S"/>
    <property type="match status" value="1"/>
</dbReference>
<dbReference type="CDD" id="cd03063">
    <property type="entry name" value="TRX_Fd_FDH_beta"/>
    <property type="match status" value="1"/>
</dbReference>
<feature type="domain" description="NADH-ubiquinone oxidoreductase 51kDa subunit iron-sulphur binding" evidence="8">
    <location>
        <begin position="433"/>
        <end position="478"/>
    </location>
</feature>
<dbReference type="Pfam" id="PF01512">
    <property type="entry name" value="Complex1_51K"/>
    <property type="match status" value="1"/>
</dbReference>
<dbReference type="GO" id="GO:0010181">
    <property type="term" value="F:FMN binding"/>
    <property type="evidence" value="ECO:0007669"/>
    <property type="project" value="InterPro"/>
</dbReference>
<dbReference type="Proteomes" id="UP000295294">
    <property type="component" value="Chromosome 2"/>
</dbReference>
<evidence type="ECO:0000256" key="4">
    <source>
        <dbReference type="ARBA" id="ARBA00022485"/>
    </source>
</evidence>
<keyword evidence="6" id="KW-0408">Iron</keyword>
<dbReference type="InterPro" id="IPR011538">
    <property type="entry name" value="Nuo51_FMN-bd"/>
</dbReference>
<organism evidence="9 10">
    <name type="scientific">Cupriavidus oxalaticus</name>
    <dbReference type="NCBI Taxonomy" id="96344"/>
    <lineage>
        <taxon>Bacteria</taxon>
        <taxon>Pseudomonadati</taxon>
        <taxon>Pseudomonadota</taxon>
        <taxon>Betaproteobacteria</taxon>
        <taxon>Burkholderiales</taxon>
        <taxon>Burkholderiaceae</taxon>
        <taxon>Cupriavidus</taxon>
    </lineage>
</organism>
<accession>A0A4P7L9W3</accession>
<reference evidence="9 10" key="1">
    <citation type="submission" date="2019-03" db="EMBL/GenBank/DDBJ databases">
        <title>Efficiently degradation of phenoxyalkanoic acid herbicides by Cupriavidus oxalaticus strain X32.</title>
        <authorList>
            <person name="Sheng X."/>
        </authorList>
    </citation>
    <scope>NUCLEOTIDE SEQUENCE [LARGE SCALE GENOMIC DNA]</scope>
    <source>
        <strain evidence="9 10">X32</strain>
    </source>
</reference>
<keyword evidence="5" id="KW-0479">Metal-binding</keyword>
<dbReference type="KEGG" id="cox:E0W60_13800"/>
<dbReference type="EMBL" id="CP038635">
    <property type="protein sequence ID" value="QBY52288.1"/>
    <property type="molecule type" value="Genomic_DNA"/>
</dbReference>
<dbReference type="Gene3D" id="3.10.20.600">
    <property type="match status" value="1"/>
</dbReference>
<evidence type="ECO:0000256" key="5">
    <source>
        <dbReference type="ARBA" id="ARBA00022723"/>
    </source>
</evidence>
<dbReference type="InterPro" id="IPR019575">
    <property type="entry name" value="Nuop51_4Fe4S-bd"/>
</dbReference>
<dbReference type="SMART" id="SM00928">
    <property type="entry name" value="NADH_4Fe-4S"/>
    <property type="match status" value="1"/>
</dbReference>
<dbReference type="InterPro" id="IPR001949">
    <property type="entry name" value="NADH-UbQ_OxRdtase_51kDa_CS"/>
</dbReference>
<dbReference type="SUPFAM" id="SSF142019">
    <property type="entry name" value="Nqo1 FMN-binding domain-like"/>
    <property type="match status" value="1"/>
</dbReference>
<dbReference type="Gene3D" id="3.40.50.11540">
    <property type="entry name" value="NADH-ubiquinone oxidoreductase 51kDa subunit"/>
    <property type="match status" value="1"/>
</dbReference>
<dbReference type="GO" id="GO:0008137">
    <property type="term" value="F:NADH dehydrogenase (ubiquinone) activity"/>
    <property type="evidence" value="ECO:0007669"/>
    <property type="project" value="InterPro"/>
</dbReference>
<name>A0A4P7L9W3_9BURK</name>
<comment type="similarity">
    <text evidence="3">Belongs to the complex I 51 kDa subunit family.</text>
</comment>
<dbReference type="RefSeq" id="WP_135704626.1">
    <property type="nucleotide sequence ID" value="NZ_CP038635.1"/>
</dbReference>
<dbReference type="Gene3D" id="1.20.1440.230">
    <property type="entry name" value="NADH-ubiquinone oxidoreductase 51kDa subunit, iron-sulphur binding domain"/>
    <property type="match status" value="1"/>
</dbReference>
<comment type="cofactor">
    <cofactor evidence="2">
        <name>[4Fe-4S] cluster</name>
        <dbReference type="ChEBI" id="CHEBI:49883"/>
    </cofactor>
</comment>
<evidence type="ECO:0000256" key="1">
    <source>
        <dbReference type="ARBA" id="ARBA00001917"/>
    </source>
</evidence>
<keyword evidence="7" id="KW-0411">Iron-sulfur</keyword>
<dbReference type="FunFam" id="3.40.50.11540:FF:000001">
    <property type="entry name" value="NADH dehydrogenase [ubiquinone] flavoprotein 1, mitochondrial"/>
    <property type="match status" value="1"/>
</dbReference>
<evidence type="ECO:0000256" key="2">
    <source>
        <dbReference type="ARBA" id="ARBA00001966"/>
    </source>
</evidence>
<dbReference type="GO" id="GO:0051539">
    <property type="term" value="F:4 iron, 4 sulfur cluster binding"/>
    <property type="evidence" value="ECO:0007669"/>
    <property type="project" value="UniProtKB-KW"/>
</dbReference>
<dbReference type="InterPro" id="IPR037225">
    <property type="entry name" value="Nuo51_FMN-bd_sf"/>
</dbReference>
<keyword evidence="4" id="KW-0004">4Fe-4S</keyword>
<evidence type="ECO:0000313" key="10">
    <source>
        <dbReference type="Proteomes" id="UP000295294"/>
    </source>
</evidence>
<evidence type="ECO:0000313" key="9">
    <source>
        <dbReference type="EMBL" id="QBY52288.1"/>
    </source>
</evidence>
<protein>
    <submittedName>
        <fullName evidence="9">Formate dehydrogenase beta subunit</fullName>
    </submittedName>
</protein>